<dbReference type="Proteomes" id="UP000626109">
    <property type="component" value="Unassembled WGS sequence"/>
</dbReference>
<organism evidence="1 2">
    <name type="scientific">Polarella glacialis</name>
    <name type="common">Dinoflagellate</name>
    <dbReference type="NCBI Taxonomy" id="89957"/>
    <lineage>
        <taxon>Eukaryota</taxon>
        <taxon>Sar</taxon>
        <taxon>Alveolata</taxon>
        <taxon>Dinophyceae</taxon>
        <taxon>Suessiales</taxon>
        <taxon>Suessiaceae</taxon>
        <taxon>Polarella</taxon>
    </lineage>
</organism>
<dbReference type="EMBL" id="CAJNNW010007160">
    <property type="protein sequence ID" value="CAE8649001.1"/>
    <property type="molecule type" value="Genomic_DNA"/>
</dbReference>
<evidence type="ECO:0000313" key="2">
    <source>
        <dbReference type="Proteomes" id="UP000626109"/>
    </source>
</evidence>
<feature type="non-terminal residue" evidence="1">
    <location>
        <position position="187"/>
    </location>
</feature>
<accession>A0A813IG22</accession>
<name>A0A813IG22_POLGL</name>
<comment type="caution">
    <text evidence="1">The sequence shown here is derived from an EMBL/GenBank/DDBJ whole genome shotgun (WGS) entry which is preliminary data.</text>
</comment>
<proteinExistence type="predicted"/>
<gene>
    <name evidence="1" type="ORF">PGLA2088_LOCUS7064</name>
</gene>
<sequence>MAAHEASSKPPDQKAEGMLHISLVGVGGDRIAEGVRHSSCKMRELFKTASRAKPGLQITLLHGSSKLSPQMSLDMCDQSLGCISLTVICAKAAKKQQLFSLGQAFAAIKADGSVVAWGDAGSGGGSSSVADKLQEGVIKVAVNMSAFAALKEDGSVVTSGSGAFGGDSSSVADKLQKGVVEVARTLG</sequence>
<reference evidence="1" key="1">
    <citation type="submission" date="2021-02" db="EMBL/GenBank/DDBJ databases">
        <authorList>
            <person name="Dougan E. K."/>
            <person name="Rhodes N."/>
            <person name="Thang M."/>
            <person name="Chan C."/>
        </authorList>
    </citation>
    <scope>NUCLEOTIDE SEQUENCE</scope>
</reference>
<evidence type="ECO:0000313" key="1">
    <source>
        <dbReference type="EMBL" id="CAE8649001.1"/>
    </source>
</evidence>
<dbReference type="InterPro" id="IPR009091">
    <property type="entry name" value="RCC1/BLIP-II"/>
</dbReference>
<protein>
    <submittedName>
        <fullName evidence="1">Uncharacterized protein</fullName>
    </submittedName>
</protein>
<dbReference type="AlphaFoldDB" id="A0A813IG22"/>
<dbReference type="Gene3D" id="2.130.10.30">
    <property type="entry name" value="Regulator of chromosome condensation 1/beta-lactamase-inhibitor protein II"/>
    <property type="match status" value="1"/>
</dbReference>
<dbReference type="SUPFAM" id="SSF50985">
    <property type="entry name" value="RCC1/BLIP-II"/>
    <property type="match status" value="1"/>
</dbReference>